<proteinExistence type="inferred from homology"/>
<evidence type="ECO:0000256" key="7">
    <source>
        <dbReference type="HAMAP-Rule" id="MF_01011"/>
    </source>
</evidence>
<dbReference type="PANTHER" id="PTHR47790">
    <property type="entry name" value="TRNA/TMRNA (URACIL-C(5))-METHYLTRANSFERASE"/>
    <property type="match status" value="1"/>
</dbReference>
<evidence type="ECO:0000256" key="4">
    <source>
        <dbReference type="ARBA" id="ARBA00022694"/>
    </source>
</evidence>
<evidence type="ECO:0000256" key="8">
    <source>
        <dbReference type="PROSITE-ProRule" id="PRU01024"/>
    </source>
</evidence>
<dbReference type="GO" id="GO:0030488">
    <property type="term" value="P:tRNA methylation"/>
    <property type="evidence" value="ECO:0007669"/>
    <property type="project" value="UniProtKB-UniRule"/>
</dbReference>
<gene>
    <name evidence="7 10" type="primary">trmA</name>
    <name evidence="10" type="ORF">GCM10007877_23910</name>
</gene>
<keyword evidence="11" id="KW-1185">Reference proteome</keyword>
<dbReference type="Gene3D" id="2.40.50.1070">
    <property type="match status" value="1"/>
</dbReference>
<comment type="similarity">
    <text evidence="7">Belongs to the class I-like SAM-binding methyltransferase superfamily. RNA M5U methyltransferase family. TrmA subfamily.</text>
</comment>
<feature type="binding site" evidence="7">
    <location>
        <position position="251"/>
    </location>
    <ligand>
        <name>S-adenosyl-L-methionine</name>
        <dbReference type="ChEBI" id="CHEBI:59789"/>
    </ligand>
</feature>
<evidence type="ECO:0000256" key="6">
    <source>
        <dbReference type="ARBA" id="ARBA00052788"/>
    </source>
</evidence>
<dbReference type="InterPro" id="IPR010280">
    <property type="entry name" value="U5_MeTrfase_fam"/>
</dbReference>
<dbReference type="InterPro" id="IPR029063">
    <property type="entry name" value="SAM-dependent_MTases_sf"/>
</dbReference>
<comment type="function">
    <text evidence="7">Dual-specificity methyltransferase that catalyzes the formation of 5-methyluridine at position 54 (m5U54) in all tRNAs, and that of position 341 (m5U341) in tmRNA (transfer-mRNA).</text>
</comment>
<dbReference type="GO" id="GO:0030697">
    <property type="term" value="F:tRNA (uracil(54)-C5)-methyltransferase activity, S-adenosyl methionine-dependent"/>
    <property type="evidence" value="ECO:0007669"/>
    <property type="project" value="UniProtKB-UniRule"/>
</dbReference>
<dbReference type="PANTHER" id="PTHR47790:SF2">
    <property type="entry name" value="TRNA_TMRNA (URACIL-C(5))-METHYLTRANSFERASE"/>
    <property type="match status" value="1"/>
</dbReference>
<dbReference type="PROSITE" id="PS51687">
    <property type="entry name" value="SAM_MT_RNA_M5U"/>
    <property type="match status" value="1"/>
</dbReference>
<keyword evidence="3 7" id="KW-0949">S-adenosyl-L-methionine</keyword>
<feature type="active site" description="Nucleophile" evidence="7 8">
    <location>
        <position position="352"/>
    </location>
</feature>
<feature type="binding site" evidence="7 8">
    <location>
        <position position="327"/>
    </location>
    <ligand>
        <name>S-adenosyl-L-methionine</name>
        <dbReference type="ChEBI" id="CHEBI:59789"/>
    </ligand>
</feature>
<keyword evidence="4 7" id="KW-0819">tRNA processing</keyword>
<evidence type="ECO:0000313" key="11">
    <source>
        <dbReference type="Proteomes" id="UP001156870"/>
    </source>
</evidence>
<comment type="catalytic activity">
    <reaction evidence="6 7">
        <text>uridine(54) in tRNA + S-adenosyl-L-methionine = 5-methyluridine(54) in tRNA + S-adenosyl-L-homocysteine + H(+)</text>
        <dbReference type="Rhea" id="RHEA:42712"/>
        <dbReference type="Rhea" id="RHEA-COMP:10167"/>
        <dbReference type="Rhea" id="RHEA-COMP:10193"/>
        <dbReference type="ChEBI" id="CHEBI:15378"/>
        <dbReference type="ChEBI" id="CHEBI:57856"/>
        <dbReference type="ChEBI" id="CHEBI:59789"/>
        <dbReference type="ChEBI" id="CHEBI:65315"/>
        <dbReference type="ChEBI" id="CHEBI:74447"/>
        <dbReference type="EC" id="2.1.1.35"/>
    </reaction>
</comment>
<accession>A0AA37WLZ8</accession>
<feature type="active site" evidence="9">
    <location>
        <position position="352"/>
    </location>
</feature>
<evidence type="ECO:0000256" key="2">
    <source>
        <dbReference type="ARBA" id="ARBA00022679"/>
    </source>
</evidence>
<organism evidence="10 11">
    <name type="scientific">Marinibactrum halimedae</name>
    <dbReference type="NCBI Taxonomy" id="1444977"/>
    <lineage>
        <taxon>Bacteria</taxon>
        <taxon>Pseudomonadati</taxon>
        <taxon>Pseudomonadota</taxon>
        <taxon>Gammaproteobacteria</taxon>
        <taxon>Cellvibrionales</taxon>
        <taxon>Cellvibrionaceae</taxon>
        <taxon>Marinibactrum</taxon>
    </lineage>
</organism>
<name>A0AA37WLZ8_9GAMM</name>
<keyword evidence="1 7" id="KW-0489">Methyltransferase</keyword>
<dbReference type="FunFam" id="2.40.50.1070:FF:000001">
    <property type="entry name" value="tRNA/tmRNA (uracil-C(5))-methyltransferase"/>
    <property type="match status" value="1"/>
</dbReference>
<dbReference type="AlphaFoldDB" id="A0AA37WLZ8"/>
<keyword evidence="2 7" id="KW-0808">Transferase</keyword>
<dbReference type="Pfam" id="PF05958">
    <property type="entry name" value="tRNA_U5-meth_tr"/>
    <property type="match status" value="2"/>
</dbReference>
<evidence type="ECO:0000256" key="5">
    <source>
        <dbReference type="ARBA" id="ARBA00051255"/>
    </source>
</evidence>
<dbReference type="SUPFAM" id="SSF53335">
    <property type="entry name" value="S-adenosyl-L-methionine-dependent methyltransferases"/>
    <property type="match status" value="1"/>
</dbReference>
<evidence type="ECO:0000256" key="9">
    <source>
        <dbReference type="PROSITE-ProRule" id="PRU10015"/>
    </source>
</evidence>
<dbReference type="PROSITE" id="PS01230">
    <property type="entry name" value="TRMA_1"/>
    <property type="match status" value="1"/>
</dbReference>
<dbReference type="PROSITE" id="PS01231">
    <property type="entry name" value="TRMA_2"/>
    <property type="match status" value="1"/>
</dbReference>
<dbReference type="RefSeq" id="WP_232595336.1">
    <property type="nucleotide sequence ID" value="NZ_BSPD01000057.1"/>
</dbReference>
<feature type="binding site" evidence="7 8">
    <location>
        <position position="246"/>
    </location>
    <ligand>
        <name>S-adenosyl-L-methionine</name>
        <dbReference type="ChEBI" id="CHEBI:59789"/>
    </ligand>
</feature>
<protein>
    <recommendedName>
        <fullName evidence="7">tRNA/tmRNA (uracil-C(5))-methyltransferase</fullName>
        <ecNumber evidence="7">2.1.1.35</ecNumber>
    </recommendedName>
    <alternativeName>
        <fullName evidence="7">tRNA (uracil(54)-C(5))-methyltransferase</fullName>
    </alternativeName>
    <alternativeName>
        <fullName evidence="7">tRNA(m5U54)-methyltransferase</fullName>
        <shortName evidence="7">RUMT</shortName>
    </alternativeName>
    <alternativeName>
        <fullName evidence="7">tmRNA (uracil(341)-C(5))-methyltransferase</fullName>
    </alternativeName>
</protein>
<dbReference type="InterPro" id="IPR011869">
    <property type="entry name" value="TrmA_MeTrfase"/>
</dbReference>
<evidence type="ECO:0000313" key="10">
    <source>
        <dbReference type="EMBL" id="GLS26674.1"/>
    </source>
</evidence>
<comment type="caution">
    <text evidence="10">The sequence shown here is derived from an EMBL/GenBank/DDBJ whole genome shotgun (WGS) entry which is preliminary data.</text>
</comment>
<dbReference type="EC" id="2.1.1.35" evidence="7"/>
<dbReference type="NCBIfam" id="TIGR02143">
    <property type="entry name" value="trmA_only"/>
    <property type="match status" value="1"/>
</dbReference>
<dbReference type="GO" id="GO:0019843">
    <property type="term" value="F:rRNA binding"/>
    <property type="evidence" value="ECO:0007669"/>
    <property type="project" value="TreeGrafter"/>
</dbReference>
<dbReference type="InterPro" id="IPR030391">
    <property type="entry name" value="MeTrfase_TrmA_CS"/>
</dbReference>
<dbReference type="HAMAP" id="MF_01011">
    <property type="entry name" value="RNA_methyltr_TrmA"/>
    <property type="match status" value="1"/>
</dbReference>
<sequence length="394" mass="45335">MNVHQVYPEQYDAQLGTKQQRITTLFSDLLPNQCELEVFSSPTTHYRQRAEFKIWHENNTAHYAMYQRGEYKRPFIINDFPVASQVITETMPHLLEAINHNEVLKRKLFQVEFLSTLSGEVLITMIYHKPLDDQWQTQAELLQTHLRDTLCCSLKDTVKEVGKETAQNTAHHHVVTHLDIIGRSRKQKRCLGRDYVMETFSLNNGSFQYQQPEGAFTQPNANVCEHMLDWAVSASKAFSGDLLELYCGIGNFTLPLASNFRHVLATEISKTSVAAALENLKTNHVNNVKIVRMSSEEFSQAMDGVRQFRRLEGIDLNDYRFSTVFVDPPRAGLDDHTVSITQKFDRILYVSCNPETLKANLNTICQTHRIERFALFDQFPYTDHIECGVSLVKK</sequence>
<dbReference type="Gene3D" id="3.40.50.150">
    <property type="entry name" value="Vaccinia Virus protein VP39"/>
    <property type="match status" value="1"/>
</dbReference>
<feature type="binding site" evidence="7 8">
    <location>
        <position position="267"/>
    </location>
    <ligand>
        <name>S-adenosyl-L-methionine</name>
        <dbReference type="ChEBI" id="CHEBI:59789"/>
    </ligand>
</feature>
<dbReference type="EMBL" id="BSPD01000057">
    <property type="protein sequence ID" value="GLS26674.1"/>
    <property type="molecule type" value="Genomic_DNA"/>
</dbReference>
<dbReference type="InterPro" id="IPR030390">
    <property type="entry name" value="MeTrfase_TrmA_AS"/>
</dbReference>
<reference evidence="10 11" key="1">
    <citation type="journal article" date="2014" name="Int. J. Syst. Evol. Microbiol.">
        <title>Complete genome sequence of Corynebacterium casei LMG S-19264T (=DSM 44701T), isolated from a smear-ripened cheese.</title>
        <authorList>
            <consortium name="US DOE Joint Genome Institute (JGI-PGF)"/>
            <person name="Walter F."/>
            <person name="Albersmeier A."/>
            <person name="Kalinowski J."/>
            <person name="Ruckert C."/>
        </authorList>
    </citation>
    <scope>NUCLEOTIDE SEQUENCE [LARGE SCALE GENOMIC DNA]</scope>
    <source>
        <strain evidence="10 11">NBRC 110095</strain>
    </source>
</reference>
<evidence type="ECO:0000256" key="3">
    <source>
        <dbReference type="ARBA" id="ARBA00022691"/>
    </source>
</evidence>
<dbReference type="GO" id="GO:0000049">
    <property type="term" value="F:tRNA binding"/>
    <property type="evidence" value="ECO:0007669"/>
    <property type="project" value="TreeGrafter"/>
</dbReference>
<evidence type="ECO:0000256" key="1">
    <source>
        <dbReference type="ARBA" id="ARBA00022603"/>
    </source>
</evidence>
<dbReference type="GO" id="GO:0005829">
    <property type="term" value="C:cytosol"/>
    <property type="evidence" value="ECO:0007669"/>
    <property type="project" value="TreeGrafter"/>
</dbReference>
<feature type="active site" description="Proton acceptor" evidence="7">
    <location>
        <position position="386"/>
    </location>
</feature>
<comment type="catalytic activity">
    <reaction evidence="5 7">
        <text>uridine(341) in tmRNA + S-adenosyl-L-methionine = 5-methyluridine(341) in tmRNA + S-adenosyl-L-homocysteine + H(+)</text>
        <dbReference type="Rhea" id="RHEA:43612"/>
        <dbReference type="Rhea" id="RHEA-COMP:10630"/>
        <dbReference type="Rhea" id="RHEA-COMP:10631"/>
        <dbReference type="ChEBI" id="CHEBI:15378"/>
        <dbReference type="ChEBI" id="CHEBI:57856"/>
        <dbReference type="ChEBI" id="CHEBI:59789"/>
        <dbReference type="ChEBI" id="CHEBI:65315"/>
        <dbReference type="ChEBI" id="CHEBI:74447"/>
    </reaction>
</comment>
<feature type="binding site" evidence="7 8">
    <location>
        <position position="218"/>
    </location>
    <ligand>
        <name>S-adenosyl-L-methionine</name>
        <dbReference type="ChEBI" id="CHEBI:59789"/>
    </ligand>
</feature>
<dbReference type="Proteomes" id="UP001156870">
    <property type="component" value="Unassembled WGS sequence"/>
</dbReference>
<dbReference type="FunFam" id="3.40.50.150:FF:000012">
    <property type="entry name" value="tRNA/tmRNA (uracil-C(5))-methyltransferase"/>
    <property type="match status" value="1"/>
</dbReference>
<dbReference type="CDD" id="cd02440">
    <property type="entry name" value="AdoMet_MTases"/>
    <property type="match status" value="1"/>
</dbReference>